<keyword evidence="1" id="KW-0812">Transmembrane</keyword>
<evidence type="ECO:0008006" key="4">
    <source>
        <dbReference type="Google" id="ProtNLM"/>
    </source>
</evidence>
<evidence type="ECO:0000313" key="3">
    <source>
        <dbReference type="Proteomes" id="UP001296873"/>
    </source>
</evidence>
<name>A0ABS1DIP4_9PROT</name>
<keyword evidence="1" id="KW-0472">Membrane</keyword>
<organism evidence="2 3">
    <name type="scientific">Rhodovibrio sodomensis</name>
    <dbReference type="NCBI Taxonomy" id="1088"/>
    <lineage>
        <taxon>Bacteria</taxon>
        <taxon>Pseudomonadati</taxon>
        <taxon>Pseudomonadota</taxon>
        <taxon>Alphaproteobacteria</taxon>
        <taxon>Rhodospirillales</taxon>
        <taxon>Rhodovibrionaceae</taxon>
        <taxon>Rhodovibrio</taxon>
    </lineage>
</organism>
<protein>
    <recommendedName>
        <fullName evidence="4">Protoheme IX farnesyltransferase</fullName>
    </recommendedName>
</protein>
<keyword evidence="3" id="KW-1185">Reference proteome</keyword>
<sequence length="63" mass="7117">MAREPEPQDETWQETDWTPETRAAFRRKKRGKNFALLAVLIGFVVVVYIVAIVRMGANTPGAN</sequence>
<reference evidence="2 3" key="1">
    <citation type="journal article" date="2020" name="Microorganisms">
        <title>Osmotic Adaptation and Compatible Solute Biosynthesis of Phototrophic Bacteria as Revealed from Genome Analyses.</title>
        <authorList>
            <person name="Imhoff J.F."/>
            <person name="Rahn T."/>
            <person name="Kunzel S."/>
            <person name="Keller A."/>
            <person name="Neulinger S.C."/>
        </authorList>
    </citation>
    <scope>NUCLEOTIDE SEQUENCE [LARGE SCALE GENOMIC DNA]</scope>
    <source>
        <strain evidence="2 3">DSM 9895</strain>
    </source>
</reference>
<dbReference type="EMBL" id="NRRL01000069">
    <property type="protein sequence ID" value="MBK1669962.1"/>
    <property type="molecule type" value="Genomic_DNA"/>
</dbReference>
<feature type="transmembrane region" description="Helical" evidence="1">
    <location>
        <begin position="34"/>
        <end position="57"/>
    </location>
</feature>
<dbReference type="RefSeq" id="WP_200342305.1">
    <property type="nucleotide sequence ID" value="NZ_NRRL01000069.1"/>
</dbReference>
<proteinExistence type="predicted"/>
<comment type="caution">
    <text evidence="2">The sequence shown here is derived from an EMBL/GenBank/DDBJ whole genome shotgun (WGS) entry which is preliminary data.</text>
</comment>
<gene>
    <name evidence="2" type="ORF">CKO28_18160</name>
</gene>
<dbReference type="Proteomes" id="UP001296873">
    <property type="component" value="Unassembled WGS sequence"/>
</dbReference>
<accession>A0ABS1DIP4</accession>
<evidence type="ECO:0000256" key="1">
    <source>
        <dbReference type="SAM" id="Phobius"/>
    </source>
</evidence>
<evidence type="ECO:0000313" key="2">
    <source>
        <dbReference type="EMBL" id="MBK1669962.1"/>
    </source>
</evidence>
<keyword evidence="1" id="KW-1133">Transmembrane helix</keyword>